<evidence type="ECO:0000313" key="3">
    <source>
        <dbReference type="Proteomes" id="UP001152320"/>
    </source>
</evidence>
<protein>
    <submittedName>
        <fullName evidence="2">Uncharacterized protein</fullName>
    </submittedName>
</protein>
<proteinExistence type="predicted"/>
<dbReference type="Proteomes" id="UP001152320">
    <property type="component" value="Chromosome 3"/>
</dbReference>
<feature type="region of interest" description="Disordered" evidence="1">
    <location>
        <begin position="41"/>
        <end position="234"/>
    </location>
</feature>
<evidence type="ECO:0000313" key="2">
    <source>
        <dbReference type="EMBL" id="KAJ8045384.1"/>
    </source>
</evidence>
<accession>A0A9Q1CIU8</accession>
<evidence type="ECO:0000256" key="1">
    <source>
        <dbReference type="SAM" id="MobiDB-lite"/>
    </source>
</evidence>
<name>A0A9Q1CIU8_HOLLE</name>
<reference evidence="2" key="1">
    <citation type="submission" date="2021-10" db="EMBL/GenBank/DDBJ databases">
        <title>Tropical sea cucumber genome reveals ecological adaptation and Cuvierian tubules defense mechanism.</title>
        <authorList>
            <person name="Chen T."/>
        </authorList>
    </citation>
    <scope>NUCLEOTIDE SEQUENCE</scope>
    <source>
        <strain evidence="2">Nanhai2018</strain>
        <tissue evidence="2">Muscle</tissue>
    </source>
</reference>
<dbReference type="AlphaFoldDB" id="A0A9Q1CIU8"/>
<keyword evidence="3" id="KW-1185">Reference proteome</keyword>
<organism evidence="2 3">
    <name type="scientific">Holothuria leucospilota</name>
    <name type="common">Black long sea cucumber</name>
    <name type="synonym">Mertensiothuria leucospilota</name>
    <dbReference type="NCBI Taxonomy" id="206669"/>
    <lineage>
        <taxon>Eukaryota</taxon>
        <taxon>Metazoa</taxon>
        <taxon>Echinodermata</taxon>
        <taxon>Eleutherozoa</taxon>
        <taxon>Echinozoa</taxon>
        <taxon>Holothuroidea</taxon>
        <taxon>Aspidochirotacea</taxon>
        <taxon>Aspidochirotida</taxon>
        <taxon>Holothuriidae</taxon>
        <taxon>Holothuria</taxon>
    </lineage>
</organism>
<gene>
    <name evidence="2" type="ORF">HOLleu_08385</name>
</gene>
<feature type="compositionally biased region" description="Basic and acidic residues" evidence="1">
    <location>
        <begin position="185"/>
        <end position="213"/>
    </location>
</feature>
<dbReference type="EMBL" id="JAIZAY010000003">
    <property type="protein sequence ID" value="KAJ8045384.1"/>
    <property type="molecule type" value="Genomic_DNA"/>
</dbReference>
<dbReference type="OrthoDB" id="10645820at2759"/>
<feature type="compositionally biased region" description="Basic and acidic residues" evidence="1">
    <location>
        <begin position="73"/>
        <end position="82"/>
    </location>
</feature>
<feature type="compositionally biased region" description="Basic and acidic residues" evidence="1">
    <location>
        <begin position="93"/>
        <end position="109"/>
    </location>
</feature>
<comment type="caution">
    <text evidence="2">The sequence shown here is derived from an EMBL/GenBank/DDBJ whole genome shotgun (WGS) entry which is preliminary data.</text>
</comment>
<feature type="compositionally biased region" description="Basic residues" evidence="1">
    <location>
        <begin position="49"/>
        <end position="60"/>
    </location>
</feature>
<sequence length="234" mass="26405">MSAERLESGERKCIRMGLICPCGTTSEHEEEVRKTACAGVSTQELKDSNKKHHHKRHNSPSKRPLVASGDSTDSFRKLESHHQSRGISCTPGEIKKTTRERTKKSEQKKERRSRSSSSHHDRTNHNGQGQRKHHHRQHSYDGSAKNKKSATLTKGDDRHHKHYGGTDVTKLAETRMAPRPHSTKPCKEKPPKEKSLPAEKSKTLEKCQAEEGKKSRKPRPKPPAYVIPVASSLK</sequence>